<organism evidence="1 2">
    <name type="scientific">Acorus calamus</name>
    <name type="common">Sweet flag</name>
    <dbReference type="NCBI Taxonomy" id="4465"/>
    <lineage>
        <taxon>Eukaryota</taxon>
        <taxon>Viridiplantae</taxon>
        <taxon>Streptophyta</taxon>
        <taxon>Embryophyta</taxon>
        <taxon>Tracheophyta</taxon>
        <taxon>Spermatophyta</taxon>
        <taxon>Magnoliopsida</taxon>
        <taxon>Liliopsida</taxon>
        <taxon>Acoraceae</taxon>
        <taxon>Acorus</taxon>
    </lineage>
</organism>
<gene>
    <name evidence="1" type="ORF">QJS10_CPB11g02113</name>
</gene>
<dbReference type="Proteomes" id="UP001180020">
    <property type="component" value="Unassembled WGS sequence"/>
</dbReference>
<proteinExistence type="predicted"/>
<dbReference type="PANTHER" id="PTHR33070:SF120">
    <property type="entry name" value="EXPRESSED PROTEIN"/>
    <property type="match status" value="1"/>
</dbReference>
<dbReference type="InterPro" id="IPR004320">
    <property type="entry name" value="BPS1_pln"/>
</dbReference>
<accession>A0AAV9DQW4</accession>
<evidence type="ECO:0000313" key="1">
    <source>
        <dbReference type="EMBL" id="KAK1304086.1"/>
    </source>
</evidence>
<dbReference type="PANTHER" id="PTHR33070">
    <property type="entry name" value="OS06G0725500 PROTEIN"/>
    <property type="match status" value="1"/>
</dbReference>
<evidence type="ECO:0000313" key="2">
    <source>
        <dbReference type="Proteomes" id="UP001180020"/>
    </source>
</evidence>
<comment type="caution">
    <text evidence="1">The sequence shown here is derived from an EMBL/GenBank/DDBJ whole genome shotgun (WGS) entry which is preliminary data.</text>
</comment>
<reference evidence="1" key="2">
    <citation type="submission" date="2023-06" db="EMBL/GenBank/DDBJ databases">
        <authorList>
            <person name="Ma L."/>
            <person name="Liu K.-W."/>
            <person name="Li Z."/>
            <person name="Hsiao Y.-Y."/>
            <person name="Qi Y."/>
            <person name="Fu T."/>
            <person name="Tang G."/>
            <person name="Zhang D."/>
            <person name="Sun W.-H."/>
            <person name="Liu D.-K."/>
            <person name="Li Y."/>
            <person name="Chen G.-Z."/>
            <person name="Liu X.-D."/>
            <person name="Liao X.-Y."/>
            <person name="Jiang Y.-T."/>
            <person name="Yu X."/>
            <person name="Hao Y."/>
            <person name="Huang J."/>
            <person name="Zhao X.-W."/>
            <person name="Ke S."/>
            <person name="Chen Y.-Y."/>
            <person name="Wu W.-L."/>
            <person name="Hsu J.-L."/>
            <person name="Lin Y.-F."/>
            <person name="Huang M.-D."/>
            <person name="Li C.-Y."/>
            <person name="Huang L."/>
            <person name="Wang Z.-W."/>
            <person name="Zhao X."/>
            <person name="Zhong W.-Y."/>
            <person name="Peng D.-H."/>
            <person name="Ahmad S."/>
            <person name="Lan S."/>
            <person name="Zhang J.-S."/>
            <person name="Tsai W.-C."/>
            <person name="Van De Peer Y."/>
            <person name="Liu Z.-J."/>
        </authorList>
    </citation>
    <scope>NUCLEOTIDE SEQUENCE</scope>
    <source>
        <strain evidence="1">CP</strain>
        <tissue evidence="1">Leaves</tissue>
    </source>
</reference>
<name>A0AAV9DQW4_ACOCL</name>
<dbReference type="GO" id="GO:0048364">
    <property type="term" value="P:root development"/>
    <property type="evidence" value="ECO:0007669"/>
    <property type="project" value="InterPro"/>
</dbReference>
<sequence>MAKSSSNRSNSMPTRAHPLILQMEEELNMLKSQISSPNASAVLVGLNGLKSLYECVDGLLRSPDTQKALLPHRKQKWVEEMLGEFIRLLDANNVTRDALLSMKDRVQILESALRRRSGGVESNLESKIGAFVLSRKKAKKDIKKCLIAVKQMCPPHPLQDGDNNLLDVIVRLLNEVRDLTISIFHCVLLFVGQTSPKRKMSKWSLVSRSVRRSAVSYEGEQVKKSEVEVVALSLYNICNHKSSKDIVDEERFLEAQKQLEALDVSIDGLESGLERMFRHLIQTRVSLLNIFSL</sequence>
<dbReference type="EMBL" id="JAUJYO010000011">
    <property type="protein sequence ID" value="KAK1304086.1"/>
    <property type="molecule type" value="Genomic_DNA"/>
</dbReference>
<reference evidence="1" key="1">
    <citation type="journal article" date="2023" name="Nat. Commun.">
        <title>Diploid and tetraploid genomes of Acorus and the evolution of monocots.</title>
        <authorList>
            <person name="Ma L."/>
            <person name="Liu K.W."/>
            <person name="Li Z."/>
            <person name="Hsiao Y.Y."/>
            <person name="Qi Y."/>
            <person name="Fu T."/>
            <person name="Tang G.D."/>
            <person name="Zhang D."/>
            <person name="Sun W.H."/>
            <person name="Liu D.K."/>
            <person name="Li Y."/>
            <person name="Chen G.Z."/>
            <person name="Liu X.D."/>
            <person name="Liao X.Y."/>
            <person name="Jiang Y.T."/>
            <person name="Yu X."/>
            <person name="Hao Y."/>
            <person name="Huang J."/>
            <person name="Zhao X.W."/>
            <person name="Ke S."/>
            <person name="Chen Y.Y."/>
            <person name="Wu W.L."/>
            <person name="Hsu J.L."/>
            <person name="Lin Y.F."/>
            <person name="Huang M.D."/>
            <person name="Li C.Y."/>
            <person name="Huang L."/>
            <person name="Wang Z.W."/>
            <person name="Zhao X."/>
            <person name="Zhong W.Y."/>
            <person name="Peng D.H."/>
            <person name="Ahmad S."/>
            <person name="Lan S."/>
            <person name="Zhang J.S."/>
            <person name="Tsai W.C."/>
            <person name="Van de Peer Y."/>
            <person name="Liu Z.J."/>
        </authorList>
    </citation>
    <scope>NUCLEOTIDE SEQUENCE</scope>
    <source>
        <strain evidence="1">CP</strain>
    </source>
</reference>
<protein>
    <submittedName>
        <fullName evidence="1">Uncharacterized protein</fullName>
    </submittedName>
</protein>
<dbReference type="AlphaFoldDB" id="A0AAV9DQW4"/>
<dbReference type="GO" id="GO:0048367">
    <property type="term" value="P:shoot system development"/>
    <property type="evidence" value="ECO:0007669"/>
    <property type="project" value="InterPro"/>
</dbReference>
<keyword evidence="2" id="KW-1185">Reference proteome</keyword>
<dbReference type="Pfam" id="PF03087">
    <property type="entry name" value="BPS1"/>
    <property type="match status" value="1"/>
</dbReference>